<dbReference type="NCBIfam" id="TIGR00231">
    <property type="entry name" value="small_GTP"/>
    <property type="match status" value="1"/>
</dbReference>
<dbReference type="CDD" id="cd01886">
    <property type="entry name" value="EF-G"/>
    <property type="match status" value="1"/>
</dbReference>
<feature type="domain" description="Tr-type G" evidence="8">
    <location>
        <begin position="1"/>
        <end position="233"/>
    </location>
</feature>
<dbReference type="InterPro" id="IPR009000">
    <property type="entry name" value="Transl_B-barrel_sf"/>
</dbReference>
<dbReference type="GO" id="GO:0003746">
    <property type="term" value="F:translation elongation factor activity"/>
    <property type="evidence" value="ECO:0007669"/>
    <property type="project" value="UniProtKB-KW"/>
</dbReference>
<evidence type="ECO:0000256" key="6">
    <source>
        <dbReference type="ARBA" id="ARBA00023128"/>
    </source>
</evidence>
<evidence type="ECO:0000256" key="3">
    <source>
        <dbReference type="ARBA" id="ARBA00022741"/>
    </source>
</evidence>
<dbReference type="Pfam" id="PF03764">
    <property type="entry name" value="EFG_IV"/>
    <property type="match status" value="1"/>
</dbReference>
<dbReference type="CDD" id="cd01434">
    <property type="entry name" value="EFG_mtEFG1_IV"/>
    <property type="match status" value="1"/>
</dbReference>
<dbReference type="InterPro" id="IPR014721">
    <property type="entry name" value="Ribsml_uS5_D2-typ_fold_subgr"/>
</dbReference>
<dbReference type="GO" id="GO:0003924">
    <property type="term" value="F:GTPase activity"/>
    <property type="evidence" value="ECO:0007669"/>
    <property type="project" value="InterPro"/>
</dbReference>
<dbReference type="Pfam" id="PF00009">
    <property type="entry name" value="GTP_EFTU"/>
    <property type="match status" value="1"/>
</dbReference>
<keyword evidence="6" id="KW-0496">Mitochondrion</keyword>
<dbReference type="InterPro" id="IPR009022">
    <property type="entry name" value="EFG_III"/>
</dbReference>
<dbReference type="FunFam" id="3.30.70.240:FF:000001">
    <property type="entry name" value="Elongation factor G"/>
    <property type="match status" value="1"/>
</dbReference>
<reference evidence="9" key="1">
    <citation type="submission" date="2018-05" db="EMBL/GenBank/DDBJ databases">
        <authorList>
            <person name="Lanie J.A."/>
            <person name="Ng W.-L."/>
            <person name="Kazmierczak K.M."/>
            <person name="Andrzejewski T.M."/>
            <person name="Davidsen T.M."/>
            <person name="Wayne K.J."/>
            <person name="Tettelin H."/>
            <person name="Glass J.I."/>
            <person name="Rusch D."/>
            <person name="Podicherti R."/>
            <person name="Tsui H.-C.T."/>
            <person name="Winkler M.E."/>
        </authorList>
    </citation>
    <scope>NUCLEOTIDE SEQUENCE</scope>
</reference>
<dbReference type="InterPro" id="IPR005517">
    <property type="entry name" value="Transl_elong_EFG/EF2_IV"/>
</dbReference>
<dbReference type="PRINTS" id="PR00315">
    <property type="entry name" value="ELONGATNFCT"/>
</dbReference>
<dbReference type="PANTHER" id="PTHR43636">
    <property type="entry name" value="ELONGATION FACTOR G, MITOCHONDRIAL"/>
    <property type="match status" value="1"/>
</dbReference>
<dbReference type="FunFam" id="3.30.70.870:FF:000001">
    <property type="entry name" value="Elongation factor G"/>
    <property type="match status" value="1"/>
</dbReference>
<dbReference type="InterPro" id="IPR035647">
    <property type="entry name" value="EFG_III/V"/>
</dbReference>
<dbReference type="Gene3D" id="2.40.30.10">
    <property type="entry name" value="Translation factors"/>
    <property type="match status" value="1"/>
</dbReference>
<dbReference type="FunFam" id="3.30.230.10:FF:000003">
    <property type="entry name" value="Elongation factor G"/>
    <property type="match status" value="1"/>
</dbReference>
<proteinExistence type="inferred from homology"/>
<dbReference type="GO" id="GO:0005759">
    <property type="term" value="C:mitochondrial matrix"/>
    <property type="evidence" value="ECO:0007669"/>
    <property type="project" value="UniProtKB-ARBA"/>
</dbReference>
<keyword evidence="3" id="KW-0547">Nucleotide-binding</keyword>
<dbReference type="InterPro" id="IPR005225">
    <property type="entry name" value="Small_GTP-bd"/>
</dbReference>
<evidence type="ECO:0000256" key="7">
    <source>
        <dbReference type="ARBA" id="ARBA00023134"/>
    </source>
</evidence>
<dbReference type="PANTHER" id="PTHR43636:SF2">
    <property type="entry name" value="ELONGATION FACTOR G, MITOCHONDRIAL"/>
    <property type="match status" value="1"/>
</dbReference>
<dbReference type="SMART" id="SM00838">
    <property type="entry name" value="EFG_C"/>
    <property type="match status" value="1"/>
</dbReference>
<dbReference type="AlphaFoldDB" id="A0A381TGQ6"/>
<dbReference type="InterPro" id="IPR041095">
    <property type="entry name" value="EFG_II"/>
</dbReference>
<evidence type="ECO:0000313" key="9">
    <source>
        <dbReference type="EMBL" id="SVA14944.1"/>
    </source>
</evidence>
<dbReference type="InterPro" id="IPR000795">
    <property type="entry name" value="T_Tr_GTP-bd_dom"/>
</dbReference>
<dbReference type="FunFam" id="2.40.30.10:FF:000022">
    <property type="entry name" value="Elongation factor G, mitochondrial"/>
    <property type="match status" value="1"/>
</dbReference>
<dbReference type="EMBL" id="UINC01004522">
    <property type="protein sequence ID" value="SVA14944.1"/>
    <property type="molecule type" value="Genomic_DNA"/>
</dbReference>
<dbReference type="InterPro" id="IPR047872">
    <property type="entry name" value="EFG_IV"/>
</dbReference>
<sequence>MDHMELEKEKGITITSAATSVDWNDKKINIIDTPGHVDFTVEVERSLRVLDGAIMILCGVAGIQSQSITVDRQMKRYNVPRLAFVNKLDRMGANPHNGIKGICDILKLNAVAMQLPIGLEEDHAGVIDLIRMKANYFDGEHGDDVRIEEIPDDMKEDAERYRAEMLEAVSMFDDKMMEDLLEDNEIEEDTIHAAIKKGVQSLELCPVYMGSAFKNKGVQLLLDAVTRYLPSPLESVSTKAKDIKTQEDIVLSCDPEKPTVAMAFKLTEEQFGQLTYTRIYQGKLRKGEQVINSRTGNKMRIGRMVRMHSNDRENIDVAEAGDIVAMVGVDCASGDTFCGDGIHVSCESIFVPNAVISLAVKGKNNEQHMKMSKALGRFTREDPTFHVATDEESGDTVISGMGELHLDIYIERMRREYGIDVIVGAPQVNYREAITKTAGFDYLHKKQTGGAGQFAGVNGSVEPLPLDNEEGFEFVNKIFGGSIPSEHVPACEKGFRDVMEKGPLAAFPMVNIRVTLNEGKYHEVDSSDLAFQLASRYAMRQAVEKSDPVLLEPVMKVEIVSPSEFQGSVIGDLSSRRGVIYGTEMKGDETVINSGVPLGEMFGYATTLRSMTEGKANYTMEFEKYSECPKFVQEKVIKERQERL</sequence>
<evidence type="ECO:0000256" key="4">
    <source>
        <dbReference type="ARBA" id="ARBA00022768"/>
    </source>
</evidence>
<accession>A0A381TGQ6</accession>
<organism evidence="9">
    <name type="scientific">marine metagenome</name>
    <dbReference type="NCBI Taxonomy" id="408172"/>
    <lineage>
        <taxon>unclassified sequences</taxon>
        <taxon>metagenomes</taxon>
        <taxon>ecological metagenomes</taxon>
    </lineage>
</organism>
<dbReference type="SMART" id="SM00889">
    <property type="entry name" value="EFG_IV"/>
    <property type="match status" value="1"/>
</dbReference>
<evidence type="ECO:0000259" key="8">
    <source>
        <dbReference type="PROSITE" id="PS51722"/>
    </source>
</evidence>
<dbReference type="CDD" id="cd16262">
    <property type="entry name" value="EFG_III"/>
    <property type="match status" value="1"/>
</dbReference>
<dbReference type="Gene3D" id="3.40.50.300">
    <property type="entry name" value="P-loop containing nucleotide triphosphate hydrolases"/>
    <property type="match status" value="1"/>
</dbReference>
<dbReference type="Gene3D" id="3.30.70.870">
    <property type="entry name" value="Elongation Factor G (Translational Gtpase), domain 3"/>
    <property type="match status" value="1"/>
</dbReference>
<dbReference type="SUPFAM" id="SSF50447">
    <property type="entry name" value="Translation proteins"/>
    <property type="match status" value="1"/>
</dbReference>
<dbReference type="InterPro" id="IPR000640">
    <property type="entry name" value="EFG_V-like"/>
</dbReference>
<evidence type="ECO:0000256" key="2">
    <source>
        <dbReference type="ARBA" id="ARBA00005870"/>
    </source>
</evidence>
<dbReference type="InterPro" id="IPR020568">
    <property type="entry name" value="Ribosomal_Su5_D2-typ_SF"/>
</dbReference>
<gene>
    <name evidence="9" type="ORF">METZ01_LOCUS67798</name>
</gene>
<dbReference type="Pfam" id="PF03144">
    <property type="entry name" value="GTP_EFTU_D2"/>
    <property type="match status" value="1"/>
</dbReference>
<feature type="non-terminal residue" evidence="9">
    <location>
        <position position="644"/>
    </location>
</feature>
<dbReference type="FunFam" id="3.40.50.300:FF:000514">
    <property type="entry name" value="Ribosome-releasing factor 2, mitochondrial"/>
    <property type="match status" value="1"/>
</dbReference>
<dbReference type="SUPFAM" id="SSF54211">
    <property type="entry name" value="Ribosomal protein S5 domain 2-like"/>
    <property type="match status" value="1"/>
</dbReference>
<dbReference type="GO" id="GO:0005525">
    <property type="term" value="F:GTP binding"/>
    <property type="evidence" value="ECO:0007669"/>
    <property type="project" value="UniProtKB-KW"/>
</dbReference>
<dbReference type="Pfam" id="PF00679">
    <property type="entry name" value="EFG_C"/>
    <property type="match status" value="1"/>
</dbReference>
<keyword evidence="7" id="KW-0342">GTP-binding</keyword>
<protein>
    <recommendedName>
        <fullName evidence="8">Tr-type G domain-containing protein</fullName>
    </recommendedName>
</protein>
<dbReference type="PROSITE" id="PS51722">
    <property type="entry name" value="G_TR_2"/>
    <property type="match status" value="1"/>
</dbReference>
<dbReference type="InterPro" id="IPR004161">
    <property type="entry name" value="EFTu-like_2"/>
</dbReference>
<dbReference type="Gene3D" id="3.30.230.10">
    <property type="match status" value="1"/>
</dbReference>
<dbReference type="InterPro" id="IPR027417">
    <property type="entry name" value="P-loop_NTPase"/>
</dbReference>
<evidence type="ECO:0000256" key="1">
    <source>
        <dbReference type="ARBA" id="ARBA00004173"/>
    </source>
</evidence>
<comment type="subcellular location">
    <subcellularLocation>
        <location evidence="1">Mitochondrion</location>
    </subcellularLocation>
</comment>
<dbReference type="SUPFAM" id="SSF52540">
    <property type="entry name" value="P-loop containing nucleoside triphosphate hydrolases"/>
    <property type="match status" value="1"/>
</dbReference>
<dbReference type="InterPro" id="IPR004540">
    <property type="entry name" value="Transl_elong_EFG/EF2"/>
</dbReference>
<dbReference type="Pfam" id="PF14492">
    <property type="entry name" value="EFG_III"/>
    <property type="match status" value="1"/>
</dbReference>
<dbReference type="CDD" id="cd04091">
    <property type="entry name" value="mtEFG1_II_like"/>
    <property type="match status" value="1"/>
</dbReference>
<dbReference type="InterPro" id="IPR035649">
    <property type="entry name" value="EFG_V"/>
</dbReference>
<name>A0A381TGQ6_9ZZZZ</name>
<evidence type="ECO:0000256" key="5">
    <source>
        <dbReference type="ARBA" id="ARBA00022917"/>
    </source>
</evidence>
<comment type="similarity">
    <text evidence="2">Belongs to the TRAFAC class translation factor GTPase superfamily. Classic translation factor GTPase family. EF-G/EF-2 subfamily.</text>
</comment>
<dbReference type="NCBIfam" id="TIGR00484">
    <property type="entry name" value="EF-G"/>
    <property type="match status" value="1"/>
</dbReference>
<dbReference type="NCBIfam" id="NF009381">
    <property type="entry name" value="PRK12740.1-5"/>
    <property type="match status" value="1"/>
</dbReference>
<dbReference type="CDD" id="cd03713">
    <property type="entry name" value="EFG_mtEFG_C"/>
    <property type="match status" value="1"/>
</dbReference>
<dbReference type="Gene3D" id="3.30.70.240">
    <property type="match status" value="1"/>
</dbReference>
<keyword evidence="5" id="KW-0648">Protein biosynthesis</keyword>
<feature type="non-terminal residue" evidence="9">
    <location>
        <position position="1"/>
    </location>
</feature>
<dbReference type="SUPFAM" id="SSF54980">
    <property type="entry name" value="EF-G C-terminal domain-like"/>
    <property type="match status" value="2"/>
</dbReference>
<keyword evidence="4" id="KW-0251">Elongation factor</keyword>
<dbReference type="HAMAP" id="MF_00054_B">
    <property type="entry name" value="EF_G_EF_2_B"/>
    <property type="match status" value="1"/>
</dbReference>